<evidence type="ECO:0000259" key="1">
    <source>
        <dbReference type="Pfam" id="PF13400"/>
    </source>
</evidence>
<evidence type="ECO:0000313" key="2">
    <source>
        <dbReference type="EMBL" id="MXO73518.1"/>
    </source>
</evidence>
<protein>
    <recommendedName>
        <fullName evidence="1">Putative Flp pilus-assembly TadG-like N-terminal domain-containing protein</fullName>
    </recommendedName>
</protein>
<evidence type="ECO:0000313" key="3">
    <source>
        <dbReference type="Proteomes" id="UP000466966"/>
    </source>
</evidence>
<dbReference type="Pfam" id="PF13400">
    <property type="entry name" value="Tad"/>
    <property type="match status" value="1"/>
</dbReference>
<name>A0A844Z2D9_9SPHN</name>
<dbReference type="RefSeq" id="WP_160773449.1">
    <property type="nucleotide sequence ID" value="NZ_WTYV01000011.1"/>
</dbReference>
<gene>
    <name evidence="2" type="ORF">GRI99_18025</name>
</gene>
<sequence>MSTLAKISTCWRAMLRDLTAGVTTLGVLALPAVIGATGLTVDISRGYQQKVSNQRAADMAALAAATAYKANASTALLQPTAADLVRVNGIGGATVTADLVNNYPTTGQTSIKVTVVRPVPFYLASVVGLTGAFDVKAVSYAQIGGSATASAPCYLALSTSSTAINMSGGATISAPNCAIAAVGGINQGATSMSAKDVISGGGDVVLNYGSLTVSSNLFYSNNFTFPNWNTAVPAADKRKKQATTLADPWAGNADRTAAVALIGTYTAVPALTSPTTAGSGAWTIGSTSVSTPGGTTTYNSSTKTYTVAVKTPCEFNITSITISGDSKLVFPSGCNINVHNGITTSGSTHINFGNSNVYINGNVTSGASAGMTFGNGILWIGSGTHSFSGPQTKGDGDVTMAGNVTVTGGSSFSFGDGNHFFGSLSLGGGTNVKMGAGNFQASTGVAISGDSIVALGNGNVLLGKNTSTNNAIDLDGSARFMMGNGTFSANGNIDTEGGSRLVFGATTNHYINGNMNIRGSALFGAGRYTINGNFINGTGGTTWPYTSPYTGVTYGSAFSGYDMGGTDVTFVMSGTLNLAGGAKSYLVAPASTATGGAIAELLLTSTSTAATSWNAGSSNAFGGALHLPLSAVTMSGGNTTVATGNCFSLIANTITISGGAQTGTSCTAMSGAYSGGGSGSVRLVN</sequence>
<dbReference type="OrthoDB" id="7418122at2"/>
<reference evidence="2 3" key="1">
    <citation type="submission" date="2019-12" db="EMBL/GenBank/DDBJ databases">
        <title>Genomic-based taxomic classification of the family Erythrobacteraceae.</title>
        <authorList>
            <person name="Xu L."/>
        </authorList>
    </citation>
    <scope>NUCLEOTIDE SEQUENCE [LARGE SCALE GENOMIC DNA]</scope>
    <source>
        <strain evidence="2 3">M0322</strain>
    </source>
</reference>
<feature type="domain" description="Putative Flp pilus-assembly TadG-like N-terminal" evidence="1">
    <location>
        <begin position="22"/>
        <end position="67"/>
    </location>
</feature>
<dbReference type="InterPro" id="IPR028087">
    <property type="entry name" value="Tad_N"/>
</dbReference>
<organism evidence="2 3">
    <name type="scientific">Alteraurantiacibacter buctensis</name>
    <dbReference type="NCBI Taxonomy" id="1503981"/>
    <lineage>
        <taxon>Bacteria</taxon>
        <taxon>Pseudomonadati</taxon>
        <taxon>Pseudomonadota</taxon>
        <taxon>Alphaproteobacteria</taxon>
        <taxon>Sphingomonadales</taxon>
        <taxon>Erythrobacteraceae</taxon>
        <taxon>Alteraurantiacibacter</taxon>
    </lineage>
</organism>
<comment type="caution">
    <text evidence="2">The sequence shown here is derived from an EMBL/GenBank/DDBJ whole genome shotgun (WGS) entry which is preliminary data.</text>
</comment>
<proteinExistence type="predicted"/>
<keyword evidence="3" id="KW-1185">Reference proteome</keyword>
<dbReference type="Proteomes" id="UP000466966">
    <property type="component" value="Unassembled WGS sequence"/>
</dbReference>
<dbReference type="AlphaFoldDB" id="A0A844Z2D9"/>
<dbReference type="EMBL" id="WTYV01000011">
    <property type="protein sequence ID" value="MXO73518.1"/>
    <property type="molecule type" value="Genomic_DNA"/>
</dbReference>
<accession>A0A844Z2D9</accession>